<keyword evidence="1 2" id="KW-0238">DNA-binding</keyword>
<dbReference type="InterPro" id="IPR050109">
    <property type="entry name" value="HTH-type_TetR-like_transc_reg"/>
</dbReference>
<dbReference type="InterPro" id="IPR009057">
    <property type="entry name" value="Homeodomain-like_sf"/>
</dbReference>
<feature type="DNA-binding region" description="H-T-H motif" evidence="2">
    <location>
        <begin position="39"/>
        <end position="58"/>
    </location>
</feature>
<dbReference type="Gene3D" id="1.10.357.10">
    <property type="entry name" value="Tetracycline Repressor, domain 2"/>
    <property type="match status" value="1"/>
</dbReference>
<name>A0ABV5M388_9ACTN</name>
<dbReference type="RefSeq" id="WP_223103572.1">
    <property type="nucleotide sequence ID" value="NZ_CP061913.1"/>
</dbReference>
<reference evidence="4 5" key="1">
    <citation type="submission" date="2024-09" db="EMBL/GenBank/DDBJ databases">
        <authorList>
            <person name="Sun Q."/>
            <person name="Mori K."/>
        </authorList>
    </citation>
    <scope>NUCLEOTIDE SEQUENCE [LARGE SCALE GENOMIC DNA]</scope>
    <source>
        <strain evidence="4 5">JCM 3307</strain>
    </source>
</reference>
<comment type="caution">
    <text evidence="4">The sequence shown here is derived from an EMBL/GenBank/DDBJ whole genome shotgun (WGS) entry which is preliminary data.</text>
</comment>
<gene>
    <name evidence="4" type="ORF">ACFFTR_09510</name>
</gene>
<dbReference type="PANTHER" id="PTHR30055">
    <property type="entry name" value="HTH-TYPE TRANSCRIPTIONAL REGULATOR RUTR"/>
    <property type="match status" value="1"/>
</dbReference>
<dbReference type="Pfam" id="PF00440">
    <property type="entry name" value="TetR_N"/>
    <property type="match status" value="1"/>
</dbReference>
<dbReference type="PRINTS" id="PR00455">
    <property type="entry name" value="HTHTETR"/>
</dbReference>
<dbReference type="SUPFAM" id="SSF46689">
    <property type="entry name" value="Homeodomain-like"/>
    <property type="match status" value="1"/>
</dbReference>
<dbReference type="PROSITE" id="PS50977">
    <property type="entry name" value="HTH_TETR_2"/>
    <property type="match status" value="1"/>
</dbReference>
<evidence type="ECO:0000259" key="3">
    <source>
        <dbReference type="PROSITE" id="PS50977"/>
    </source>
</evidence>
<dbReference type="InterPro" id="IPR001647">
    <property type="entry name" value="HTH_TetR"/>
</dbReference>
<evidence type="ECO:0000256" key="2">
    <source>
        <dbReference type="PROSITE-ProRule" id="PRU00335"/>
    </source>
</evidence>
<evidence type="ECO:0000313" key="4">
    <source>
        <dbReference type="EMBL" id="MFB9443319.1"/>
    </source>
</evidence>
<protein>
    <submittedName>
        <fullName evidence="4">TetR/AcrR family transcriptional regulator</fullName>
    </submittedName>
</protein>
<evidence type="ECO:0000256" key="1">
    <source>
        <dbReference type="ARBA" id="ARBA00023125"/>
    </source>
</evidence>
<proteinExistence type="predicted"/>
<dbReference type="Proteomes" id="UP001589608">
    <property type="component" value="Unassembled WGS sequence"/>
</dbReference>
<organism evidence="4 5">
    <name type="scientific">Dactylosporangium vinaceum</name>
    <dbReference type="NCBI Taxonomy" id="53362"/>
    <lineage>
        <taxon>Bacteria</taxon>
        <taxon>Bacillati</taxon>
        <taxon>Actinomycetota</taxon>
        <taxon>Actinomycetes</taxon>
        <taxon>Micromonosporales</taxon>
        <taxon>Micromonosporaceae</taxon>
        <taxon>Dactylosporangium</taxon>
    </lineage>
</organism>
<accession>A0ABV5M388</accession>
<feature type="domain" description="HTH tetR-type" evidence="3">
    <location>
        <begin position="16"/>
        <end position="76"/>
    </location>
</feature>
<evidence type="ECO:0000313" key="5">
    <source>
        <dbReference type="Proteomes" id="UP001589608"/>
    </source>
</evidence>
<dbReference type="PANTHER" id="PTHR30055:SF226">
    <property type="entry name" value="HTH-TYPE TRANSCRIPTIONAL REGULATOR PKSA"/>
    <property type="match status" value="1"/>
</dbReference>
<keyword evidence="5" id="KW-1185">Reference proteome</keyword>
<dbReference type="EMBL" id="JBHMCA010000020">
    <property type="protein sequence ID" value="MFB9443319.1"/>
    <property type="molecule type" value="Genomic_DNA"/>
</dbReference>
<sequence length="206" mass="22614">MTNPRTSTRHERIDATRNRQAILAAASALFTRPDAAAISMRQVAAVAGVGKGTVFRHFADRETLIAAVLQPRVTALREAIESGPAPLGPGGPPEESLVALVLALFDFAWHNRPLLRALEVQGPDAYYANAASRFWIDELIRRLAATAPGTDHEYRGHVLFTALRADVIEYLMNSRGMDEHRLRAGLTELARAQARSETRAHHVHNA</sequence>